<evidence type="ECO:0000256" key="2">
    <source>
        <dbReference type="ARBA" id="ARBA00008163"/>
    </source>
</evidence>
<evidence type="ECO:0000313" key="10">
    <source>
        <dbReference type="Proteomes" id="UP000294823"/>
    </source>
</evidence>
<protein>
    <submittedName>
        <fullName evidence="9">Transporter</fullName>
    </submittedName>
</protein>
<evidence type="ECO:0000256" key="5">
    <source>
        <dbReference type="ARBA" id="ARBA00022729"/>
    </source>
</evidence>
<evidence type="ECO:0000256" key="3">
    <source>
        <dbReference type="ARBA" id="ARBA00022452"/>
    </source>
</evidence>
<dbReference type="Proteomes" id="UP000294823">
    <property type="component" value="Unassembled WGS sequence"/>
</dbReference>
<dbReference type="PANTHER" id="PTHR35093:SF8">
    <property type="entry name" value="OUTER MEMBRANE PROTEIN NMB0088-RELATED"/>
    <property type="match status" value="1"/>
</dbReference>
<evidence type="ECO:0000256" key="7">
    <source>
        <dbReference type="ARBA" id="ARBA00023237"/>
    </source>
</evidence>
<gene>
    <name evidence="9" type="ORF">E0702_12975</name>
</gene>
<dbReference type="RefSeq" id="WP_132044516.1">
    <property type="nucleotide sequence ID" value="NZ_SLTR01000019.1"/>
</dbReference>
<evidence type="ECO:0000256" key="4">
    <source>
        <dbReference type="ARBA" id="ARBA00022692"/>
    </source>
</evidence>
<keyword evidence="7" id="KW-0998">Cell outer membrane</keyword>
<evidence type="ECO:0000256" key="8">
    <source>
        <dbReference type="SAM" id="SignalP"/>
    </source>
</evidence>
<dbReference type="PANTHER" id="PTHR35093">
    <property type="entry name" value="OUTER MEMBRANE PROTEIN NMB0088-RELATED"/>
    <property type="match status" value="1"/>
</dbReference>
<dbReference type="SUPFAM" id="SSF56935">
    <property type="entry name" value="Porins"/>
    <property type="match status" value="1"/>
</dbReference>
<accession>A0ABY2D4D1</accession>
<dbReference type="InterPro" id="IPR005017">
    <property type="entry name" value="OMPP1/FadL/TodX"/>
</dbReference>
<sequence>MKNKFNRLTLAAAVAAAAFASQAQAGGFQLNEQSVSGQGYGHAGRSSNVNDATIVFGNPAGMSFLDRAQLSAGATYLVVNNDISNVTATRNVDSGVAMGGMPNGTQVPAGSIPGGNEGDMVGNKAVPFAFYAHPVNDRLAFGFGVYAPFGSKTDYEDDFQGRYFGNYTEVTVVSAQPTVSYRFNEQWSIGAGITYNQVEGELRRQIPSVQSYDPAGDVDARVDGDDEAWGYNLGVIYRPVPETTLGLTYRSEVEYELEGDFKAIDPMGNIVRSDNASLDLTTPETVNFSVTQQMTDRLKLMFGASWSRWSKFQEIRVTGDTIPTITDETQNYSNAWAFAVGGEYQLNPQWVLRAGLTLDDTPSNDRHRSVRIPSDDRRIFSLGAGWTPTDALTIDFAYSYLTEHTTRIEQTRADHLASPATGGVPVGGATYAADYKNEAHGFGAQLTYRF</sequence>
<evidence type="ECO:0000313" key="9">
    <source>
        <dbReference type="EMBL" id="TDB01249.1"/>
    </source>
</evidence>
<organism evidence="9 10">
    <name type="scientific">Halomonas marinisediminis</name>
    <dbReference type="NCBI Taxonomy" id="2546095"/>
    <lineage>
        <taxon>Bacteria</taxon>
        <taxon>Pseudomonadati</taxon>
        <taxon>Pseudomonadota</taxon>
        <taxon>Gammaproteobacteria</taxon>
        <taxon>Oceanospirillales</taxon>
        <taxon>Halomonadaceae</taxon>
        <taxon>Halomonas</taxon>
    </lineage>
</organism>
<keyword evidence="5 8" id="KW-0732">Signal</keyword>
<dbReference type="Pfam" id="PF03349">
    <property type="entry name" value="Toluene_X"/>
    <property type="match status" value="1"/>
</dbReference>
<keyword evidence="3" id="KW-1134">Transmembrane beta strand</keyword>
<evidence type="ECO:0000256" key="6">
    <source>
        <dbReference type="ARBA" id="ARBA00023136"/>
    </source>
</evidence>
<keyword evidence="10" id="KW-1185">Reference proteome</keyword>
<proteinExistence type="inferred from homology"/>
<comment type="similarity">
    <text evidence="2">Belongs to the OmpP1/FadL family.</text>
</comment>
<dbReference type="EMBL" id="SLTR01000019">
    <property type="protein sequence ID" value="TDB01249.1"/>
    <property type="molecule type" value="Genomic_DNA"/>
</dbReference>
<reference evidence="9 10" key="1">
    <citation type="submission" date="2019-03" db="EMBL/GenBank/DDBJ databases">
        <title>Halomonas marinisediminis sp. nov., a moderately halophilic bacterium isolated from the Bohai Gulf.</title>
        <authorList>
            <person name="Ji X."/>
        </authorList>
    </citation>
    <scope>NUCLEOTIDE SEQUENCE [LARGE SCALE GENOMIC DNA]</scope>
    <source>
        <strain evidence="9 10">204</strain>
    </source>
</reference>
<comment type="caution">
    <text evidence="9">The sequence shown here is derived from an EMBL/GenBank/DDBJ whole genome shotgun (WGS) entry which is preliminary data.</text>
</comment>
<feature type="signal peptide" evidence="8">
    <location>
        <begin position="1"/>
        <end position="25"/>
    </location>
</feature>
<name>A0ABY2D4D1_9GAMM</name>
<keyword evidence="4" id="KW-0812">Transmembrane</keyword>
<dbReference type="Gene3D" id="2.40.160.60">
    <property type="entry name" value="Outer membrane protein transport protein (OMPP1/FadL/TodX)"/>
    <property type="match status" value="1"/>
</dbReference>
<comment type="subcellular location">
    <subcellularLocation>
        <location evidence="1">Cell outer membrane</location>
        <topology evidence="1">Multi-pass membrane protein</topology>
    </subcellularLocation>
</comment>
<feature type="chain" id="PRO_5046406598" evidence="8">
    <location>
        <begin position="26"/>
        <end position="450"/>
    </location>
</feature>
<keyword evidence="6" id="KW-0472">Membrane</keyword>
<evidence type="ECO:0000256" key="1">
    <source>
        <dbReference type="ARBA" id="ARBA00004571"/>
    </source>
</evidence>